<dbReference type="Proteomes" id="UP001138500">
    <property type="component" value="Unassembled WGS sequence"/>
</dbReference>
<protein>
    <submittedName>
        <fullName evidence="2">Uncharacterized protein</fullName>
    </submittedName>
</protein>
<evidence type="ECO:0000256" key="1">
    <source>
        <dbReference type="SAM" id="MobiDB-lite"/>
    </source>
</evidence>
<sequence>MATIINKTKTCRKDNHDHPWVTNGVLVIERCEKFCQFCEGADIDHDWKHAWFLRRHVTTVHCKPGAKYEHVTVADKWTGAPGTQMPKGIRKDGSPKKRAPPRASTDRAAKKRAVRSLQRRDSYASSYSSCSPCSSPAPAGQAYMSAIPDIMQSIETATTFPTTDVFSSSDEDDGGLFNTAAYADFAYPPQQDFDFSLLSDDDFNPAINPAASVNDITPV</sequence>
<feature type="region of interest" description="Disordered" evidence="1">
    <location>
        <begin position="79"/>
        <end position="115"/>
    </location>
</feature>
<reference evidence="2 3" key="2">
    <citation type="journal article" date="2021" name="Curr. Genet.">
        <title>Genetic response to nitrogen starvation in the aggressive Eucalyptus foliar pathogen Teratosphaeria destructans.</title>
        <authorList>
            <person name="Havenga M."/>
            <person name="Wingfield B.D."/>
            <person name="Wingfield M.J."/>
            <person name="Dreyer L.L."/>
            <person name="Roets F."/>
            <person name="Aylward J."/>
        </authorList>
    </citation>
    <scope>NUCLEOTIDE SEQUENCE [LARGE SCALE GENOMIC DNA]</scope>
    <source>
        <strain evidence="2">CMW44962</strain>
    </source>
</reference>
<evidence type="ECO:0000313" key="2">
    <source>
        <dbReference type="EMBL" id="KAH9819307.1"/>
    </source>
</evidence>
<proteinExistence type="predicted"/>
<dbReference type="OrthoDB" id="3910132at2759"/>
<comment type="caution">
    <text evidence="2">The sequence shown here is derived from an EMBL/GenBank/DDBJ whole genome shotgun (WGS) entry which is preliminary data.</text>
</comment>
<name>A0A9W7VZ96_9PEZI</name>
<accession>A0A9W7VZ96</accession>
<organism evidence="2 3">
    <name type="scientific">Teratosphaeria destructans</name>
    <dbReference type="NCBI Taxonomy" id="418781"/>
    <lineage>
        <taxon>Eukaryota</taxon>
        <taxon>Fungi</taxon>
        <taxon>Dikarya</taxon>
        <taxon>Ascomycota</taxon>
        <taxon>Pezizomycotina</taxon>
        <taxon>Dothideomycetes</taxon>
        <taxon>Dothideomycetidae</taxon>
        <taxon>Mycosphaerellales</taxon>
        <taxon>Teratosphaeriaceae</taxon>
        <taxon>Teratosphaeria</taxon>
    </lineage>
</organism>
<evidence type="ECO:0000313" key="3">
    <source>
        <dbReference type="Proteomes" id="UP001138500"/>
    </source>
</evidence>
<keyword evidence="3" id="KW-1185">Reference proteome</keyword>
<reference evidence="2 3" key="1">
    <citation type="journal article" date="2018" name="IMA Fungus">
        <title>IMA Genome-F 10: Nine draft genome sequences of Claviceps purpurea s.lat., including C. arundinis, C. humidiphila, and C. cf. spartinae, pseudomolecules for the pitch canker pathogen Fusarium circinatum, draft genome of Davidsoniella eucalypti, Grosmannia galeiformis, Quambalaria eucalypti, and Teratosphaeria destructans.</title>
        <authorList>
            <person name="Wingfield B.D."/>
            <person name="Liu M."/>
            <person name="Nguyen H.D."/>
            <person name="Lane F.A."/>
            <person name="Morgan S.W."/>
            <person name="De Vos L."/>
            <person name="Wilken P.M."/>
            <person name="Duong T.A."/>
            <person name="Aylward J."/>
            <person name="Coetzee M.P."/>
            <person name="Dadej K."/>
            <person name="De Beer Z.W."/>
            <person name="Findlay W."/>
            <person name="Havenga M."/>
            <person name="Kolarik M."/>
            <person name="Menzies J.G."/>
            <person name="Naidoo K."/>
            <person name="Pochopski O."/>
            <person name="Shoukouhi P."/>
            <person name="Santana Q.C."/>
            <person name="Seifert K.A."/>
            <person name="Soal N."/>
            <person name="Steenkamp E.T."/>
            <person name="Tatham C.T."/>
            <person name="van der Nest M.A."/>
            <person name="Wingfield M.J."/>
        </authorList>
    </citation>
    <scope>NUCLEOTIDE SEQUENCE [LARGE SCALE GENOMIC DNA]</scope>
    <source>
        <strain evidence="2">CMW44962</strain>
    </source>
</reference>
<gene>
    <name evidence="2" type="ORF">Tdes44962_MAKER05253</name>
</gene>
<dbReference type="AlphaFoldDB" id="A0A9W7VZ96"/>
<dbReference type="EMBL" id="RIBY02002334">
    <property type="protein sequence ID" value="KAH9819307.1"/>
    <property type="molecule type" value="Genomic_DNA"/>
</dbReference>